<organism evidence="6 7">
    <name type="scientific">Crassostrea virginica</name>
    <name type="common">Eastern oyster</name>
    <dbReference type="NCBI Taxonomy" id="6565"/>
    <lineage>
        <taxon>Eukaryota</taxon>
        <taxon>Metazoa</taxon>
        <taxon>Spiralia</taxon>
        <taxon>Lophotrochozoa</taxon>
        <taxon>Mollusca</taxon>
        <taxon>Bivalvia</taxon>
        <taxon>Autobranchia</taxon>
        <taxon>Pteriomorphia</taxon>
        <taxon>Ostreida</taxon>
        <taxon>Ostreoidea</taxon>
        <taxon>Ostreidae</taxon>
        <taxon>Crassostrea</taxon>
    </lineage>
</organism>
<dbReference type="GeneID" id="111105284"/>
<evidence type="ECO:0000256" key="1">
    <source>
        <dbReference type="ARBA" id="ARBA00004613"/>
    </source>
</evidence>
<dbReference type="InterPro" id="IPR008983">
    <property type="entry name" value="Tumour_necrosis_fac-like_dom"/>
</dbReference>
<dbReference type="PANTHER" id="PTHR22923:SF116">
    <property type="entry name" value="C1Q DOMAIN-CONTAINING PROTEIN"/>
    <property type="match status" value="1"/>
</dbReference>
<dbReference type="Pfam" id="PF00386">
    <property type="entry name" value="C1q"/>
    <property type="match status" value="1"/>
</dbReference>
<dbReference type="RefSeq" id="XP_022295191.1">
    <property type="nucleotide sequence ID" value="XM_022439483.1"/>
</dbReference>
<evidence type="ECO:0000313" key="6">
    <source>
        <dbReference type="Proteomes" id="UP000694844"/>
    </source>
</evidence>
<reference evidence="7" key="1">
    <citation type="submission" date="2025-08" db="UniProtKB">
        <authorList>
            <consortium name="RefSeq"/>
        </authorList>
    </citation>
    <scope>IDENTIFICATION</scope>
    <source>
        <tissue evidence="7">Whole sample</tissue>
    </source>
</reference>
<protein>
    <submittedName>
        <fullName evidence="7">Cerebellin-2-like</fullName>
    </submittedName>
</protein>
<keyword evidence="3 4" id="KW-0732">Signal</keyword>
<dbReference type="Gene3D" id="2.60.120.40">
    <property type="match status" value="1"/>
</dbReference>
<name>A0A8B8AVQ9_CRAVI</name>
<evidence type="ECO:0000256" key="4">
    <source>
        <dbReference type="SAM" id="SignalP"/>
    </source>
</evidence>
<evidence type="ECO:0000259" key="5">
    <source>
        <dbReference type="PROSITE" id="PS50871"/>
    </source>
</evidence>
<dbReference type="PANTHER" id="PTHR22923">
    <property type="entry name" value="CEREBELLIN-RELATED"/>
    <property type="match status" value="1"/>
</dbReference>
<dbReference type="PRINTS" id="PR00007">
    <property type="entry name" value="COMPLEMNTC1Q"/>
</dbReference>
<proteinExistence type="predicted"/>
<keyword evidence="6" id="KW-1185">Reference proteome</keyword>
<dbReference type="Proteomes" id="UP000694844">
    <property type="component" value="Chromosome 7"/>
</dbReference>
<comment type="subcellular location">
    <subcellularLocation>
        <location evidence="1">Secreted</location>
    </subcellularLocation>
</comment>
<accession>A0A8B8AVQ9</accession>
<dbReference type="PROSITE" id="PS50871">
    <property type="entry name" value="C1Q"/>
    <property type="match status" value="1"/>
</dbReference>
<feature type="domain" description="C1q" evidence="5">
    <location>
        <begin position="94"/>
        <end position="226"/>
    </location>
</feature>
<dbReference type="OrthoDB" id="6356145at2759"/>
<dbReference type="InterPro" id="IPR050822">
    <property type="entry name" value="Cerebellin_Synaptic_Org"/>
</dbReference>
<feature type="signal peptide" evidence="4">
    <location>
        <begin position="1"/>
        <end position="20"/>
    </location>
</feature>
<dbReference type="InterPro" id="IPR001073">
    <property type="entry name" value="C1q_dom"/>
</dbReference>
<dbReference type="GO" id="GO:0005576">
    <property type="term" value="C:extracellular region"/>
    <property type="evidence" value="ECO:0007669"/>
    <property type="project" value="UniProtKB-SubCell"/>
</dbReference>
<evidence type="ECO:0000256" key="2">
    <source>
        <dbReference type="ARBA" id="ARBA00022525"/>
    </source>
</evidence>
<dbReference type="SUPFAM" id="SSF49842">
    <property type="entry name" value="TNF-like"/>
    <property type="match status" value="1"/>
</dbReference>
<evidence type="ECO:0000256" key="3">
    <source>
        <dbReference type="ARBA" id="ARBA00022729"/>
    </source>
</evidence>
<gene>
    <name evidence="7" type="primary">LOC111105284</name>
</gene>
<feature type="chain" id="PRO_5034648548" evidence="4">
    <location>
        <begin position="21"/>
        <end position="226"/>
    </location>
</feature>
<dbReference type="SMART" id="SM00110">
    <property type="entry name" value="C1Q"/>
    <property type="match status" value="1"/>
</dbReference>
<evidence type="ECO:0000313" key="7">
    <source>
        <dbReference type="RefSeq" id="XP_022295191.1"/>
    </source>
</evidence>
<keyword evidence="2" id="KW-0964">Secreted</keyword>
<sequence>MVCPRKIVFLVTNLMHVVISQSIITDHETLCKSLETVNEIGSLKQQIAKQASLINDVILMKKELNSKVQQIERNTNDISDIQKNLQYLSSKFTTSQDKVAFNAVRNTFLNRTADITEFSVVYDAVLYDTHNAYNKQTGVFKAPSSGLYIFTWTSGVASNKTFNSELLLNGRRMGLSGCNNQNNLGYENCANTIPLLLQSGDSVHVRMTNGNYLFGNHWSSFKGWKN</sequence>
<dbReference type="KEGG" id="cvn:111105284"/>
<dbReference type="AlphaFoldDB" id="A0A8B8AVQ9"/>